<evidence type="ECO:0000313" key="9">
    <source>
        <dbReference type="EMBL" id="OQV14883.1"/>
    </source>
</evidence>
<sequence>MIRNEQAYLLEWIEFHRLQGVDQFILYDDGSTDDTDIIPLLYRSVGLPDTVKILSSNFLRQSQASQHTLIQYETNQRSVLNHCHRRFGPRTDWMLLTDIDEFTYSPHYPSLISFLRQAGKQKYYSINVVKYGTNNRTKSPKSNLFLEPERTGIFEGERWPDLLIDQSIRRAPRRELDEGFHELYSNNCVSKTFKESYCGEGGEKTLFHPLTCRFGCLGVHGCERFRVRGAVQGNWPWANLSDLRIDHFYFRSTELIKSLPEFAQHKVAQWELLDQSFFSLVHDDLAARKLAGFVRASLERFRQHV</sequence>
<dbReference type="PANTHER" id="PTHR21461">
    <property type="entry name" value="GLYCOSYLTRANSFERASE FAMILY 92 PROTEIN"/>
    <property type="match status" value="1"/>
</dbReference>
<dbReference type="InterPro" id="IPR008166">
    <property type="entry name" value="Glyco_transf_92"/>
</dbReference>
<keyword evidence="5" id="KW-0812">Transmembrane</keyword>
<comment type="similarity">
    <text evidence="2 8">Belongs to the glycosyltransferase 92 family.</text>
</comment>
<proteinExistence type="inferred from homology"/>
<dbReference type="InterPro" id="IPR029044">
    <property type="entry name" value="Nucleotide-diphossugar_trans"/>
</dbReference>
<keyword evidence="6" id="KW-1133">Transmembrane helix</keyword>
<evidence type="ECO:0000256" key="1">
    <source>
        <dbReference type="ARBA" id="ARBA00004167"/>
    </source>
</evidence>
<dbReference type="OrthoDB" id="5833770at2759"/>
<name>A0A1W0WID7_HYPEX</name>
<comment type="subcellular location">
    <subcellularLocation>
        <location evidence="1">Membrane</location>
        <topology evidence="1">Single-pass membrane protein</topology>
    </subcellularLocation>
</comment>
<gene>
    <name evidence="9" type="ORF">BV898_10915</name>
</gene>
<dbReference type="GO" id="GO:0016757">
    <property type="term" value="F:glycosyltransferase activity"/>
    <property type="evidence" value="ECO:0007669"/>
    <property type="project" value="UniProtKB-UniRule"/>
</dbReference>
<keyword evidence="3 8" id="KW-0328">Glycosyltransferase</keyword>
<comment type="caution">
    <text evidence="9">The sequence shown here is derived from an EMBL/GenBank/DDBJ whole genome shotgun (WGS) entry which is preliminary data.</text>
</comment>
<evidence type="ECO:0000256" key="7">
    <source>
        <dbReference type="ARBA" id="ARBA00023136"/>
    </source>
</evidence>
<dbReference type="Proteomes" id="UP000192578">
    <property type="component" value="Unassembled WGS sequence"/>
</dbReference>
<organism evidence="9 10">
    <name type="scientific">Hypsibius exemplaris</name>
    <name type="common">Freshwater tardigrade</name>
    <dbReference type="NCBI Taxonomy" id="2072580"/>
    <lineage>
        <taxon>Eukaryota</taxon>
        <taxon>Metazoa</taxon>
        <taxon>Ecdysozoa</taxon>
        <taxon>Tardigrada</taxon>
        <taxon>Eutardigrada</taxon>
        <taxon>Parachela</taxon>
        <taxon>Hypsibioidea</taxon>
        <taxon>Hypsibiidae</taxon>
        <taxon>Hypsibius</taxon>
    </lineage>
</organism>
<reference evidence="10" key="1">
    <citation type="submission" date="2017-01" db="EMBL/GenBank/DDBJ databases">
        <title>Comparative genomics of anhydrobiosis in the tardigrade Hypsibius dujardini.</title>
        <authorList>
            <person name="Yoshida Y."/>
            <person name="Koutsovoulos G."/>
            <person name="Laetsch D."/>
            <person name="Stevens L."/>
            <person name="Kumar S."/>
            <person name="Horikawa D."/>
            <person name="Ishino K."/>
            <person name="Komine S."/>
            <person name="Tomita M."/>
            <person name="Blaxter M."/>
            <person name="Arakawa K."/>
        </authorList>
    </citation>
    <scope>NUCLEOTIDE SEQUENCE [LARGE SCALE GENOMIC DNA]</scope>
    <source>
        <strain evidence="10">Z151</strain>
    </source>
</reference>
<dbReference type="AlphaFoldDB" id="A0A1W0WID7"/>
<dbReference type="PANTHER" id="PTHR21461:SF69">
    <property type="entry name" value="GLYCOSYLTRANSFERASE FAMILY 92 PROTEIN"/>
    <property type="match status" value="1"/>
</dbReference>
<evidence type="ECO:0000256" key="2">
    <source>
        <dbReference type="ARBA" id="ARBA00007647"/>
    </source>
</evidence>
<evidence type="ECO:0000256" key="8">
    <source>
        <dbReference type="RuleBase" id="RU366017"/>
    </source>
</evidence>
<dbReference type="EC" id="2.4.1.-" evidence="8"/>
<evidence type="ECO:0000313" key="10">
    <source>
        <dbReference type="Proteomes" id="UP000192578"/>
    </source>
</evidence>
<evidence type="ECO:0000256" key="3">
    <source>
        <dbReference type="ARBA" id="ARBA00022676"/>
    </source>
</evidence>
<keyword evidence="10" id="KW-1185">Reference proteome</keyword>
<dbReference type="EMBL" id="MTYJ01000097">
    <property type="protein sequence ID" value="OQV14883.1"/>
    <property type="molecule type" value="Genomic_DNA"/>
</dbReference>
<evidence type="ECO:0000256" key="6">
    <source>
        <dbReference type="ARBA" id="ARBA00022989"/>
    </source>
</evidence>
<dbReference type="SUPFAM" id="SSF53448">
    <property type="entry name" value="Nucleotide-diphospho-sugar transferases"/>
    <property type="match status" value="1"/>
</dbReference>
<evidence type="ECO:0000256" key="4">
    <source>
        <dbReference type="ARBA" id="ARBA00022679"/>
    </source>
</evidence>
<dbReference type="GO" id="GO:0005737">
    <property type="term" value="C:cytoplasm"/>
    <property type="evidence" value="ECO:0007669"/>
    <property type="project" value="TreeGrafter"/>
</dbReference>
<dbReference type="GO" id="GO:0016020">
    <property type="term" value="C:membrane"/>
    <property type="evidence" value="ECO:0007669"/>
    <property type="project" value="UniProtKB-SubCell"/>
</dbReference>
<accession>A0A1W0WID7</accession>
<keyword evidence="4 8" id="KW-0808">Transferase</keyword>
<keyword evidence="7" id="KW-0472">Membrane</keyword>
<protein>
    <recommendedName>
        <fullName evidence="8">Glycosyltransferase family 92 protein</fullName>
        <ecNumber evidence="8">2.4.1.-</ecNumber>
    </recommendedName>
</protein>
<dbReference type="Pfam" id="PF01697">
    <property type="entry name" value="Glyco_transf_92"/>
    <property type="match status" value="1"/>
</dbReference>
<evidence type="ECO:0000256" key="5">
    <source>
        <dbReference type="ARBA" id="ARBA00022692"/>
    </source>
</evidence>